<keyword evidence="4" id="KW-0503">Monooxygenase</keyword>
<comment type="similarity">
    <text evidence="2 4">Belongs to the cytochrome P450 family.</text>
</comment>
<evidence type="ECO:0000313" key="5">
    <source>
        <dbReference type="EMBL" id="QMS92047.1"/>
    </source>
</evidence>
<dbReference type="PANTHER" id="PTHR24305">
    <property type="entry name" value="CYTOCHROME P450"/>
    <property type="match status" value="1"/>
</dbReference>
<dbReference type="InterPro" id="IPR001128">
    <property type="entry name" value="Cyt_P450"/>
</dbReference>
<dbReference type="InterPro" id="IPR002401">
    <property type="entry name" value="Cyt_P450_E_grp-I"/>
</dbReference>
<accession>A0A7D7LL56</accession>
<dbReference type="SUPFAM" id="SSF48264">
    <property type="entry name" value="Cytochrome P450"/>
    <property type="match status" value="1"/>
</dbReference>
<name>A0A7D7LL56_9NOSO</name>
<evidence type="ECO:0000256" key="3">
    <source>
        <dbReference type="PIRSR" id="PIRSR602401-1"/>
    </source>
</evidence>
<proteinExistence type="inferred from homology"/>
<dbReference type="Proteomes" id="UP000514713">
    <property type="component" value="Chromosome"/>
</dbReference>
<sequence length="467" mass="53360">MKLPEGPKTSTRLLSRQFKTDPLRLLDAMSDRYGDIFTVMADSTPIVYVSNPQGIKQIFTSTKEITASGKLNQGSALLLGNNGLLMLDGLRHKHRRQLLMPPLHGTRVKSYGQRICQVTEQVMNDLAMPGLGYAYGKSFYAYPTVQKITLEVILQALFGLHEGERYEQFRQLLSNLLSFARSRWLRLSLSYPFFRRDLGRWSPWGYWLDLQRQFDKLLYTEIAERRAKTDPTRSDVLSELLFAHDETGQPMSNEDIRGIFPSLLLGGQDASATAITWALYWIHRLPAVRERLLEELSTLGESPDPMSIVALPYLSAVCNESLRIYPTQVVTFPRLVESPIQLMDYELSPGTIVIGCIYLTHQREDLYPQPKQFQPERFLERQYSPYEFLPFGGGARRCPGEVLALFEMKLVLATMLRRYQLALADEKKVEKPKARGVNYPPASGLKMLMLEVNPPPERSQELVTNFT</sequence>
<dbReference type="PRINTS" id="PR00463">
    <property type="entry name" value="EP450I"/>
</dbReference>
<comment type="cofactor">
    <cofactor evidence="1 3">
        <name>heme</name>
        <dbReference type="ChEBI" id="CHEBI:30413"/>
    </cofactor>
</comment>
<dbReference type="GO" id="GO:0005506">
    <property type="term" value="F:iron ion binding"/>
    <property type="evidence" value="ECO:0007669"/>
    <property type="project" value="InterPro"/>
</dbReference>
<keyword evidence="4" id="KW-0560">Oxidoreductase</keyword>
<dbReference type="Pfam" id="PF00067">
    <property type="entry name" value="p450"/>
    <property type="match status" value="1"/>
</dbReference>
<dbReference type="RefSeq" id="WP_181929581.1">
    <property type="nucleotide sequence ID" value="NZ_CP054698.1"/>
</dbReference>
<evidence type="ECO:0000256" key="1">
    <source>
        <dbReference type="ARBA" id="ARBA00001971"/>
    </source>
</evidence>
<dbReference type="CDD" id="cd11053">
    <property type="entry name" value="CYP110-like"/>
    <property type="match status" value="1"/>
</dbReference>
<dbReference type="PROSITE" id="PS00086">
    <property type="entry name" value="CYTOCHROME_P450"/>
    <property type="match status" value="1"/>
</dbReference>
<dbReference type="GO" id="GO:0004497">
    <property type="term" value="F:monooxygenase activity"/>
    <property type="evidence" value="ECO:0007669"/>
    <property type="project" value="UniProtKB-KW"/>
</dbReference>
<gene>
    <name evidence="5" type="ORF">HUN01_32240</name>
</gene>
<feature type="binding site" description="axial binding residue" evidence="3">
    <location>
        <position position="398"/>
    </location>
    <ligand>
        <name>heme</name>
        <dbReference type="ChEBI" id="CHEBI:30413"/>
    </ligand>
    <ligandPart>
        <name>Fe</name>
        <dbReference type="ChEBI" id="CHEBI:18248"/>
    </ligandPart>
</feature>
<dbReference type="PRINTS" id="PR00385">
    <property type="entry name" value="P450"/>
</dbReference>
<evidence type="ECO:0000256" key="4">
    <source>
        <dbReference type="RuleBase" id="RU000461"/>
    </source>
</evidence>
<dbReference type="Gene3D" id="1.10.630.10">
    <property type="entry name" value="Cytochrome P450"/>
    <property type="match status" value="1"/>
</dbReference>
<organism evidence="5 6">
    <name type="scientific">Nostoc edaphicum CCNP1411</name>
    <dbReference type="NCBI Taxonomy" id="1472755"/>
    <lineage>
        <taxon>Bacteria</taxon>
        <taxon>Bacillati</taxon>
        <taxon>Cyanobacteriota</taxon>
        <taxon>Cyanophyceae</taxon>
        <taxon>Nostocales</taxon>
        <taxon>Nostocaceae</taxon>
        <taxon>Nostoc</taxon>
    </lineage>
</organism>
<keyword evidence="3 4" id="KW-0408">Iron</keyword>
<keyword evidence="6" id="KW-1185">Reference proteome</keyword>
<protein>
    <submittedName>
        <fullName evidence="5">Cytochrome P450</fullName>
    </submittedName>
</protein>
<keyword evidence="3 4" id="KW-0349">Heme</keyword>
<dbReference type="InterPro" id="IPR017972">
    <property type="entry name" value="Cyt_P450_CS"/>
</dbReference>
<evidence type="ECO:0000256" key="2">
    <source>
        <dbReference type="ARBA" id="ARBA00010617"/>
    </source>
</evidence>
<dbReference type="GO" id="GO:0020037">
    <property type="term" value="F:heme binding"/>
    <property type="evidence" value="ECO:0007669"/>
    <property type="project" value="InterPro"/>
</dbReference>
<dbReference type="EMBL" id="CP054698">
    <property type="protein sequence ID" value="QMS92047.1"/>
    <property type="molecule type" value="Genomic_DNA"/>
</dbReference>
<evidence type="ECO:0000313" key="6">
    <source>
        <dbReference type="Proteomes" id="UP000514713"/>
    </source>
</evidence>
<dbReference type="InterPro" id="IPR036396">
    <property type="entry name" value="Cyt_P450_sf"/>
</dbReference>
<keyword evidence="3 4" id="KW-0479">Metal-binding</keyword>
<dbReference type="KEGG" id="ned:HUN01_32240"/>
<dbReference type="InterPro" id="IPR050121">
    <property type="entry name" value="Cytochrome_P450_monoxygenase"/>
</dbReference>
<dbReference type="PANTHER" id="PTHR24305:SF166">
    <property type="entry name" value="CYTOCHROME P450 12A4, MITOCHONDRIAL-RELATED"/>
    <property type="match status" value="1"/>
</dbReference>
<reference evidence="6" key="1">
    <citation type="submission" date="2020-06" db="EMBL/GenBank/DDBJ databases">
        <title>Nostoc edaphicum CCNP1411 genome.</title>
        <authorList>
            <person name="Fidor A."/>
            <person name="Grabski M."/>
            <person name="Gawor J."/>
            <person name="Gromadka R."/>
            <person name="Wegrzyn G."/>
            <person name="Mazur-Marzec H."/>
        </authorList>
    </citation>
    <scope>NUCLEOTIDE SEQUENCE [LARGE SCALE GENOMIC DNA]</scope>
    <source>
        <strain evidence="6">CCNP1411</strain>
    </source>
</reference>
<dbReference type="GO" id="GO:0016705">
    <property type="term" value="F:oxidoreductase activity, acting on paired donors, with incorporation or reduction of molecular oxygen"/>
    <property type="evidence" value="ECO:0007669"/>
    <property type="project" value="InterPro"/>
</dbReference>
<dbReference type="AlphaFoldDB" id="A0A7D7LL56"/>